<organism evidence="4 5">
    <name type="scientific">Labilithrix luteola</name>
    <dbReference type="NCBI Taxonomy" id="1391654"/>
    <lineage>
        <taxon>Bacteria</taxon>
        <taxon>Pseudomonadati</taxon>
        <taxon>Myxococcota</taxon>
        <taxon>Polyangia</taxon>
        <taxon>Polyangiales</taxon>
        <taxon>Labilitrichaceae</taxon>
        <taxon>Labilithrix</taxon>
    </lineage>
</organism>
<keyword evidence="5" id="KW-1185">Reference proteome</keyword>
<proteinExistence type="predicted"/>
<evidence type="ECO:0000256" key="2">
    <source>
        <dbReference type="SAM" id="SignalP"/>
    </source>
</evidence>
<dbReference type="Proteomes" id="UP000064967">
    <property type="component" value="Chromosome"/>
</dbReference>
<reference evidence="4 5" key="1">
    <citation type="submission" date="2015-08" db="EMBL/GenBank/DDBJ databases">
        <authorList>
            <person name="Babu N.S."/>
            <person name="Beckwith C.J."/>
            <person name="Beseler K.G."/>
            <person name="Brison A."/>
            <person name="Carone J.V."/>
            <person name="Caskin T.P."/>
            <person name="Diamond M."/>
            <person name="Durham M.E."/>
            <person name="Foxe J.M."/>
            <person name="Go M."/>
            <person name="Henderson B.A."/>
            <person name="Jones I.B."/>
            <person name="McGettigan J.A."/>
            <person name="Micheletti S.J."/>
            <person name="Nasrallah M.E."/>
            <person name="Ortiz D."/>
            <person name="Piller C.R."/>
            <person name="Privatt S.R."/>
            <person name="Schneider S.L."/>
            <person name="Sharp S."/>
            <person name="Smith T.C."/>
            <person name="Stanton J.D."/>
            <person name="Ullery H.E."/>
            <person name="Wilson R.J."/>
            <person name="Serrano M.G."/>
            <person name="Buck G."/>
            <person name="Lee V."/>
            <person name="Wang Y."/>
            <person name="Carvalho R."/>
            <person name="Voegtly L."/>
            <person name="Shi R."/>
            <person name="Duckworth R."/>
            <person name="Johnson A."/>
            <person name="Loviza R."/>
            <person name="Walstead R."/>
            <person name="Shah Z."/>
            <person name="Kiflezghi M."/>
            <person name="Wade K."/>
            <person name="Ball S.L."/>
            <person name="Bradley K.W."/>
            <person name="Asai D.J."/>
            <person name="Bowman C.A."/>
            <person name="Russell D.A."/>
            <person name="Pope W.H."/>
            <person name="Jacobs-Sera D."/>
            <person name="Hendrix R.W."/>
            <person name="Hatfull G.F."/>
        </authorList>
    </citation>
    <scope>NUCLEOTIDE SEQUENCE [LARGE SCALE GENOMIC DNA]</scope>
    <source>
        <strain evidence="4 5">DSM 27648</strain>
    </source>
</reference>
<dbReference type="OrthoDB" id="9802683at2"/>
<sequence length="760" mass="78185">MRRFLVLAVASAAMLSLAALPAGCSNSESNGFDPDSPDAQSPDSGRPQEGDASVPDAASDAPYEAGPHEQGWDPSFSLPGVAGRIHPTVTSIARVANRQIALAGTFEQAGSVPVKFVAFWNGNQWLSIGNGLPDSVDVMAALPTGELIATVPVFENDATVYKLFKWNKTTWSEVASFDGWVKSLDVAPDGTIYAAGWFSKVGATDAPYVAKFDGTTWSAFPGVTSNVGVIRLVGGKPCVGGLIGGDGVGLQCLEGGSWVPKAFGPQANGEIMDIVEQNGDLVAAGRFNLDWESSAGSLARWNGATWQLIGGGVEGVGAGEIRDVEVDGDKIYIAGEVRFVAGQKASGVAMFDTTQNRWSSLNDGVFGSSGGFDPGISVPASVLAKDQGGEIYVGGGFSLIGGRIAVGVARWDGNQWNPVDDPKAKRLGVNASVHGMAEATDGSLYVVGEFEFAGGDVATSHVGRLQNDAWKPLGFGLDGPAYAVAAAGNTVYVGGAFTYSGTVVLPYIAQWNGATWSGVGSGFDSDVTALVVGPDGALYAGGSFSKAGATVVNHVAKWDGHQWSPLGDGFDNDVQALAFGSDGKLYAGGGFTHSGATELLHVAVWEGTKWSALGPGVDDSVHAMTSYDGKLTIGGSFITSGSEPVEGLASWDGTRWTAIGGGVHSKGGFPGYVQALTVHESDLYVGGVFDLVGTSPDGGAGTTVASVAKWSGTTWSDLSGGAADAVNVLVSAKDNLWVGGSFTFTANRGSAYIGRYWFTN</sequence>
<dbReference type="GO" id="GO:1902929">
    <property type="term" value="C:plasma membrane of growing cell tip"/>
    <property type="evidence" value="ECO:0007669"/>
    <property type="project" value="TreeGrafter"/>
</dbReference>
<feature type="signal peptide" evidence="2">
    <location>
        <begin position="1"/>
        <end position="18"/>
    </location>
</feature>
<dbReference type="InterPro" id="IPR024982">
    <property type="entry name" value="Rax2-like_C"/>
</dbReference>
<accession>A0A0K1PXF2</accession>
<dbReference type="STRING" id="1391654.AKJ09_04861"/>
<dbReference type="EMBL" id="CP012333">
    <property type="protein sequence ID" value="AKU98197.1"/>
    <property type="molecule type" value="Genomic_DNA"/>
</dbReference>
<dbReference type="GO" id="GO:0005935">
    <property type="term" value="C:cellular bud neck"/>
    <property type="evidence" value="ECO:0007669"/>
    <property type="project" value="TreeGrafter"/>
</dbReference>
<feature type="compositionally biased region" description="Low complexity" evidence="1">
    <location>
        <begin position="51"/>
        <end position="62"/>
    </location>
</feature>
<evidence type="ECO:0000256" key="1">
    <source>
        <dbReference type="SAM" id="MobiDB-lite"/>
    </source>
</evidence>
<gene>
    <name evidence="4" type="ORF">AKJ09_04861</name>
</gene>
<evidence type="ECO:0000259" key="3">
    <source>
        <dbReference type="Pfam" id="PF12768"/>
    </source>
</evidence>
<feature type="chain" id="PRO_5005466448" description="Rax2-like C-terminal domain-containing protein" evidence="2">
    <location>
        <begin position="19"/>
        <end position="760"/>
    </location>
</feature>
<dbReference type="InterPro" id="IPR015915">
    <property type="entry name" value="Kelch-typ_b-propeller"/>
</dbReference>
<evidence type="ECO:0000313" key="5">
    <source>
        <dbReference type="Proteomes" id="UP000064967"/>
    </source>
</evidence>
<dbReference type="Pfam" id="PF17164">
    <property type="entry name" value="DUF5122"/>
    <property type="match status" value="1"/>
</dbReference>
<name>A0A0K1PXF2_9BACT</name>
<feature type="domain" description="Rax2-like C-terminal" evidence="3">
    <location>
        <begin position="524"/>
        <end position="665"/>
    </location>
</feature>
<dbReference type="Gene3D" id="2.120.10.80">
    <property type="entry name" value="Kelch-type beta propeller"/>
    <property type="match status" value="1"/>
</dbReference>
<dbReference type="InterPro" id="IPR013431">
    <property type="entry name" value="Delta_60_rpt"/>
</dbReference>
<dbReference type="SUPFAM" id="SSF50965">
    <property type="entry name" value="Galactose oxidase, central domain"/>
    <property type="match status" value="2"/>
</dbReference>
<protein>
    <recommendedName>
        <fullName evidence="3">Rax2-like C-terminal domain-containing protein</fullName>
    </recommendedName>
</protein>
<feature type="region of interest" description="Disordered" evidence="1">
    <location>
        <begin position="25"/>
        <end position="77"/>
    </location>
</feature>
<dbReference type="PANTHER" id="PTHR31778:SF2">
    <property type="entry name" value="BUD SITE SELECTION PROTEIN RAX2"/>
    <property type="match status" value="1"/>
</dbReference>
<keyword evidence="2" id="KW-0732">Signal</keyword>
<dbReference type="PANTHER" id="PTHR31778">
    <property type="entry name" value="BUD SITE SELECTION PROTEIN RAX2"/>
    <property type="match status" value="1"/>
</dbReference>
<evidence type="ECO:0000313" key="4">
    <source>
        <dbReference type="EMBL" id="AKU98197.1"/>
    </source>
</evidence>
<dbReference type="Pfam" id="PF12768">
    <property type="entry name" value="Rax2"/>
    <property type="match status" value="1"/>
</dbReference>
<dbReference type="KEGG" id="llu:AKJ09_04861"/>
<dbReference type="AlphaFoldDB" id="A0A0K1PXF2"/>
<dbReference type="InterPro" id="IPR011043">
    <property type="entry name" value="Gal_Oxase/kelch_b-propeller"/>
</dbReference>
<feature type="compositionally biased region" description="Low complexity" evidence="1">
    <location>
        <begin position="33"/>
        <end position="44"/>
    </location>
</feature>
<dbReference type="RefSeq" id="WP_146649206.1">
    <property type="nucleotide sequence ID" value="NZ_CP012333.1"/>
</dbReference>